<reference evidence="2 4" key="1">
    <citation type="submission" date="2017-11" db="EMBL/GenBank/DDBJ databases">
        <title>Genome sequence of Lysinibacillus sphaericus, a lignin-degrading bacteria isolated from municipal solid waste soil.</title>
        <authorList>
            <person name="Persinoti G.F."/>
            <person name="Paixao D.A."/>
            <person name="Bugg T.D."/>
            <person name="Squina F.M."/>
        </authorList>
    </citation>
    <scope>NUCLEOTIDE SEQUENCE [LARGE SCALE GENOMIC DNA]</scope>
    <source>
        <strain evidence="2 4">A1</strain>
    </source>
</reference>
<protein>
    <submittedName>
        <fullName evidence="2">Uncharacterized protein</fullName>
    </submittedName>
</protein>
<evidence type="ECO:0000313" key="2">
    <source>
        <dbReference type="EMBL" id="POZ55873.1"/>
    </source>
</evidence>
<evidence type="ECO:0000313" key="4">
    <source>
        <dbReference type="Proteomes" id="UP000237319"/>
    </source>
</evidence>
<evidence type="ECO:0000313" key="5">
    <source>
        <dbReference type="Proteomes" id="UP000255295"/>
    </source>
</evidence>
<sequence length="35" mass="3891">MFDQVGYFILQALLILTILVVTVGIALGETLIRKK</sequence>
<keyword evidence="4" id="KW-1185">Reference proteome</keyword>
<feature type="transmembrane region" description="Helical" evidence="1">
    <location>
        <begin position="6"/>
        <end position="27"/>
    </location>
</feature>
<keyword evidence="1" id="KW-0472">Membrane</keyword>
<keyword evidence="1" id="KW-0812">Transmembrane</keyword>
<comment type="caution">
    <text evidence="2">The sequence shown here is derived from an EMBL/GenBank/DDBJ whole genome shotgun (WGS) entry which is preliminary data.</text>
</comment>
<name>A0A2S5CYH7_LYSSH</name>
<keyword evidence="1" id="KW-1133">Transmembrane helix</keyword>
<dbReference type="AlphaFoldDB" id="A0A2S5CYH7"/>
<proteinExistence type="predicted"/>
<gene>
    <name evidence="2" type="ORF">LYSIN_00656</name>
    <name evidence="3" type="ORF">NCTC10338_02951</name>
</gene>
<dbReference type="EMBL" id="PGLV01000001">
    <property type="protein sequence ID" value="POZ55873.1"/>
    <property type="molecule type" value="Genomic_DNA"/>
</dbReference>
<evidence type="ECO:0000313" key="3">
    <source>
        <dbReference type="EMBL" id="SUV17840.1"/>
    </source>
</evidence>
<dbReference type="Proteomes" id="UP000255295">
    <property type="component" value="Unassembled WGS sequence"/>
</dbReference>
<accession>A0A2S5CYH7</accession>
<evidence type="ECO:0000256" key="1">
    <source>
        <dbReference type="SAM" id="Phobius"/>
    </source>
</evidence>
<reference evidence="3 5" key="2">
    <citation type="submission" date="2018-06" db="EMBL/GenBank/DDBJ databases">
        <authorList>
            <consortium name="Pathogen Informatics"/>
            <person name="Doyle S."/>
        </authorList>
    </citation>
    <scope>NUCLEOTIDE SEQUENCE [LARGE SCALE GENOMIC DNA]</scope>
    <source>
        <strain evidence="3 5">NCTC10338</strain>
    </source>
</reference>
<dbReference type="EMBL" id="UFSZ01000001">
    <property type="protein sequence ID" value="SUV17840.1"/>
    <property type="molecule type" value="Genomic_DNA"/>
</dbReference>
<dbReference type="Proteomes" id="UP000237319">
    <property type="component" value="Unassembled WGS sequence"/>
</dbReference>
<organism evidence="2 4">
    <name type="scientific">Lysinibacillus sphaericus</name>
    <name type="common">Bacillus sphaericus</name>
    <dbReference type="NCBI Taxonomy" id="1421"/>
    <lineage>
        <taxon>Bacteria</taxon>
        <taxon>Bacillati</taxon>
        <taxon>Bacillota</taxon>
        <taxon>Bacilli</taxon>
        <taxon>Bacillales</taxon>
        <taxon>Bacillaceae</taxon>
        <taxon>Lysinibacillus</taxon>
    </lineage>
</organism>